<dbReference type="RefSeq" id="WP_067254169.1">
    <property type="nucleotide sequence ID" value="NZ_JBHSLU010000032.1"/>
</dbReference>
<protein>
    <submittedName>
        <fullName evidence="3">Type II toxin-antitoxin system RelE/ParE family toxin</fullName>
    </submittedName>
</protein>
<dbReference type="Gene3D" id="3.30.2310.20">
    <property type="entry name" value="RelE-like"/>
    <property type="match status" value="1"/>
</dbReference>
<evidence type="ECO:0000256" key="2">
    <source>
        <dbReference type="ARBA" id="ARBA00022649"/>
    </source>
</evidence>
<sequence length="101" mass="11721">MTPFELKLSPRAEDDLRSIYDWIAERSSPQTADRYIQRIETTYRALVEFPMRGTQHDDLLPGLRIIGMERRVTIAFRVVGNRVEILRILYGGRDVQAALDT</sequence>
<dbReference type="Proteomes" id="UP001596060">
    <property type="component" value="Unassembled WGS sequence"/>
</dbReference>
<dbReference type="Pfam" id="PF05016">
    <property type="entry name" value="ParE_toxin"/>
    <property type="match status" value="1"/>
</dbReference>
<dbReference type="InterPro" id="IPR051803">
    <property type="entry name" value="TA_system_RelE-like_toxin"/>
</dbReference>
<name>A0ABW0P0L9_9HYPH</name>
<organism evidence="3 4">
    <name type="scientific">Bosea massiliensis</name>
    <dbReference type="NCBI Taxonomy" id="151419"/>
    <lineage>
        <taxon>Bacteria</taxon>
        <taxon>Pseudomonadati</taxon>
        <taxon>Pseudomonadota</taxon>
        <taxon>Alphaproteobacteria</taxon>
        <taxon>Hyphomicrobiales</taxon>
        <taxon>Boseaceae</taxon>
        <taxon>Bosea</taxon>
    </lineage>
</organism>
<gene>
    <name evidence="3" type="ORF">ACFPN9_12200</name>
</gene>
<keyword evidence="4" id="KW-1185">Reference proteome</keyword>
<dbReference type="InterPro" id="IPR007712">
    <property type="entry name" value="RelE/ParE_toxin"/>
</dbReference>
<evidence type="ECO:0000313" key="4">
    <source>
        <dbReference type="Proteomes" id="UP001596060"/>
    </source>
</evidence>
<accession>A0ABW0P0L9</accession>
<comment type="caution">
    <text evidence="3">The sequence shown here is derived from an EMBL/GenBank/DDBJ whole genome shotgun (WGS) entry which is preliminary data.</text>
</comment>
<evidence type="ECO:0000256" key="1">
    <source>
        <dbReference type="ARBA" id="ARBA00006226"/>
    </source>
</evidence>
<proteinExistence type="inferred from homology"/>
<dbReference type="EMBL" id="JBHSLU010000032">
    <property type="protein sequence ID" value="MFC5506020.1"/>
    <property type="molecule type" value="Genomic_DNA"/>
</dbReference>
<keyword evidence="2" id="KW-1277">Toxin-antitoxin system</keyword>
<comment type="similarity">
    <text evidence="1">Belongs to the RelE toxin family.</text>
</comment>
<reference evidence="4" key="1">
    <citation type="journal article" date="2019" name="Int. J. Syst. Evol. Microbiol.">
        <title>The Global Catalogue of Microorganisms (GCM) 10K type strain sequencing project: providing services to taxonomists for standard genome sequencing and annotation.</title>
        <authorList>
            <consortium name="The Broad Institute Genomics Platform"/>
            <consortium name="The Broad Institute Genome Sequencing Center for Infectious Disease"/>
            <person name="Wu L."/>
            <person name="Ma J."/>
        </authorList>
    </citation>
    <scope>NUCLEOTIDE SEQUENCE [LARGE SCALE GENOMIC DNA]</scope>
    <source>
        <strain evidence="4">CCUG 43117</strain>
    </source>
</reference>
<dbReference type="PANTHER" id="PTHR33755:SF8">
    <property type="entry name" value="TOXIN PARE2"/>
    <property type="match status" value="1"/>
</dbReference>
<dbReference type="PANTHER" id="PTHR33755">
    <property type="entry name" value="TOXIN PARE1-RELATED"/>
    <property type="match status" value="1"/>
</dbReference>
<evidence type="ECO:0000313" key="3">
    <source>
        <dbReference type="EMBL" id="MFC5506020.1"/>
    </source>
</evidence>
<dbReference type="InterPro" id="IPR035093">
    <property type="entry name" value="RelE/ParE_toxin_dom_sf"/>
</dbReference>